<dbReference type="AlphaFoldDB" id="A0A2K3KZK7"/>
<dbReference type="Proteomes" id="UP000236291">
    <property type="component" value="Unassembled WGS sequence"/>
</dbReference>
<name>A0A2K3KZK7_TRIPR</name>
<comment type="caution">
    <text evidence="2">The sequence shown here is derived from an EMBL/GenBank/DDBJ whole genome shotgun (WGS) entry which is preliminary data.</text>
</comment>
<protein>
    <submittedName>
        <fullName evidence="2">Uncharacterized protein</fullName>
    </submittedName>
</protein>
<evidence type="ECO:0000313" key="2">
    <source>
        <dbReference type="EMBL" id="PNX71711.1"/>
    </source>
</evidence>
<accession>A0A2K3KZK7</accession>
<reference evidence="2 3" key="2">
    <citation type="journal article" date="2017" name="Front. Plant Sci.">
        <title>Gene Classification and Mining of Molecular Markers Useful in Red Clover (Trifolium pratense) Breeding.</title>
        <authorList>
            <person name="Istvanek J."/>
            <person name="Dluhosova J."/>
            <person name="Dluhos P."/>
            <person name="Patkova L."/>
            <person name="Nedelnik J."/>
            <person name="Repkova J."/>
        </authorList>
    </citation>
    <scope>NUCLEOTIDE SEQUENCE [LARGE SCALE GENOMIC DNA]</scope>
    <source>
        <strain evidence="3">cv. Tatra</strain>
        <tissue evidence="2">Young leaves</tissue>
    </source>
</reference>
<sequence length="466" mass="52125">MVILRNLSDDEEISYLPCPFFVVEYPNLGGSVSVDALLGFALESSSSSGSDTSNNDSGRDCVVISSFNFHVDPKVRARKSRELMEAHTFKSVFVTPESFSAFRDGRRLGSGMDEAVGDNEPVTLFRPLVAPNSWSFIRAFEIVCSALEVEPSLNVFFYISAQTNRARFVPFASNFKGWKDAYFRVRHGENGRQLMYDADDNPLFPFYWTSDPRLVKAIDLDALSPSEWYFVQFLESFNLIPFRDIQKVEDDDVTLKSVLTTARRLRSGNNQPNPFVDLPVAGALVASNSIIGDPSSVKRGRDDSEPNVEGSSQVEVVVNAGAKSPKAKRTKKEKTIPQIGGRTGKHPPSRVDRRFSIPANAAHIPLSPSVDAAEFIDQHYCFHWEDEKLRNMGLEEASCCEELNDASKKLKEAEDSARIFEEDLHKVQTFLKEDKARRDQLKTDLNGEIANLKEKLKAESDCAAED</sequence>
<evidence type="ECO:0000256" key="1">
    <source>
        <dbReference type="SAM" id="MobiDB-lite"/>
    </source>
</evidence>
<evidence type="ECO:0000313" key="3">
    <source>
        <dbReference type="Proteomes" id="UP000236291"/>
    </source>
</evidence>
<proteinExistence type="predicted"/>
<gene>
    <name evidence="2" type="ORF">L195_g027593</name>
</gene>
<reference evidence="2 3" key="1">
    <citation type="journal article" date="2014" name="Am. J. Bot.">
        <title>Genome assembly and annotation for red clover (Trifolium pratense; Fabaceae).</title>
        <authorList>
            <person name="Istvanek J."/>
            <person name="Jaros M."/>
            <person name="Krenek A."/>
            <person name="Repkova J."/>
        </authorList>
    </citation>
    <scope>NUCLEOTIDE SEQUENCE [LARGE SCALE GENOMIC DNA]</scope>
    <source>
        <strain evidence="3">cv. Tatra</strain>
        <tissue evidence="2">Young leaves</tissue>
    </source>
</reference>
<dbReference type="EMBL" id="ASHM01023691">
    <property type="protein sequence ID" value="PNX71711.1"/>
    <property type="molecule type" value="Genomic_DNA"/>
</dbReference>
<feature type="region of interest" description="Disordered" evidence="1">
    <location>
        <begin position="322"/>
        <end position="351"/>
    </location>
</feature>
<organism evidence="2 3">
    <name type="scientific">Trifolium pratense</name>
    <name type="common">Red clover</name>
    <dbReference type="NCBI Taxonomy" id="57577"/>
    <lineage>
        <taxon>Eukaryota</taxon>
        <taxon>Viridiplantae</taxon>
        <taxon>Streptophyta</taxon>
        <taxon>Embryophyta</taxon>
        <taxon>Tracheophyta</taxon>
        <taxon>Spermatophyta</taxon>
        <taxon>Magnoliopsida</taxon>
        <taxon>eudicotyledons</taxon>
        <taxon>Gunneridae</taxon>
        <taxon>Pentapetalae</taxon>
        <taxon>rosids</taxon>
        <taxon>fabids</taxon>
        <taxon>Fabales</taxon>
        <taxon>Fabaceae</taxon>
        <taxon>Papilionoideae</taxon>
        <taxon>50 kb inversion clade</taxon>
        <taxon>NPAAA clade</taxon>
        <taxon>Hologalegina</taxon>
        <taxon>IRL clade</taxon>
        <taxon>Trifolieae</taxon>
        <taxon>Trifolium</taxon>
    </lineage>
</organism>